<protein>
    <recommendedName>
        <fullName evidence="3">ATP-binding protein</fullName>
    </recommendedName>
</protein>
<dbReference type="STRING" id="369723.Strop_0567"/>
<dbReference type="Proteomes" id="UP000000235">
    <property type="component" value="Chromosome"/>
</dbReference>
<dbReference type="HOGENOM" id="CLU_037205_0_0_11"/>
<evidence type="ECO:0000313" key="2">
    <source>
        <dbReference type="Proteomes" id="UP000000235"/>
    </source>
</evidence>
<name>A4X2E8_SALTO</name>
<accession>A4X2E8</accession>
<dbReference type="EMBL" id="CP000667">
    <property type="protein sequence ID" value="ABP53048.1"/>
    <property type="molecule type" value="Genomic_DNA"/>
</dbReference>
<dbReference type="eggNOG" id="COG0323">
    <property type="taxonomic scope" value="Bacteria"/>
</dbReference>
<dbReference type="InterPro" id="IPR036890">
    <property type="entry name" value="HATPase_C_sf"/>
</dbReference>
<sequence length="438" mass="48003">MSARNLYSVAPSAARLTDSLRDIGYDFPTAVADVVDNSVAAGANRVEIDIVFDGFDSWVMIADDGEGMSANGLLEALRYGSRRDYGRGDLGRYGLGLKTASLSQCRSLTVVSRRRAATARTVSRMIDLDLIAEVDDWVVAEPANDERVVKARETVADTGGTVVLWRGLDRVLPERKPEGGWARRRLEALAGRTADHLGTVFHRFLEGEVGDGLVITVNGEKVQPWNPFAPDEPSREVLPPLRFEVTVGEATGTVSLQRYVLPSRDQFSSQAEFERLSGPLNWNRQQGLYVYRAQRLVQWGGWNGMRGIDEHTKLARAALDFDTDLDVVFNINVAKIRVAMPPQLRQLLERPVHELCMRADDAYRKNSRGASEGAEVASEQLAALSRSEASGATPPMPVVGLALRAAAMRAGEYAALQRIGERLRAEAPDVAAALGFRD</sequence>
<keyword evidence="2" id="KW-1185">Reference proteome</keyword>
<dbReference type="KEGG" id="stp:Strop_0567"/>
<evidence type="ECO:0000313" key="1">
    <source>
        <dbReference type="EMBL" id="ABP53048.1"/>
    </source>
</evidence>
<dbReference type="Pfam" id="PF13589">
    <property type="entry name" value="HATPase_c_3"/>
    <property type="match status" value="1"/>
</dbReference>
<dbReference type="RefSeq" id="WP_011904482.1">
    <property type="nucleotide sequence ID" value="NC_009380.1"/>
</dbReference>
<dbReference type="Gene3D" id="3.30.565.10">
    <property type="entry name" value="Histidine kinase-like ATPase, C-terminal domain"/>
    <property type="match status" value="1"/>
</dbReference>
<dbReference type="AlphaFoldDB" id="A4X2E8"/>
<dbReference type="SUPFAM" id="SSF55874">
    <property type="entry name" value="ATPase domain of HSP90 chaperone/DNA topoisomerase II/histidine kinase"/>
    <property type="match status" value="1"/>
</dbReference>
<evidence type="ECO:0008006" key="3">
    <source>
        <dbReference type="Google" id="ProtNLM"/>
    </source>
</evidence>
<reference evidence="2" key="1">
    <citation type="journal article" date="2007" name="Proc. Natl. Acad. Sci. U.S.A.">
        <title>Genome sequencing reveals complex secondary metabolome in the marine actinomycete Salinispora tropica.</title>
        <authorList>
            <person name="Udwary D.W."/>
            <person name="Zeigler L."/>
            <person name="Asolkar R.N."/>
            <person name="Singan V."/>
            <person name="Lapidus A."/>
            <person name="Fenical W."/>
            <person name="Jensen P.R."/>
            <person name="Moore B.S."/>
        </authorList>
    </citation>
    <scope>NUCLEOTIDE SEQUENCE [LARGE SCALE GENOMIC DNA]</scope>
    <source>
        <strain evidence="2">ATCC BAA-916 / DSM 44818 / CNB-440</strain>
    </source>
</reference>
<gene>
    <name evidence="1" type="ordered locus">Strop_0567</name>
</gene>
<organism evidence="1 2">
    <name type="scientific">Salinispora tropica (strain ATCC BAA-916 / DSM 44818 / JCM 13857 / NBRC 105044 / CNB-440)</name>
    <dbReference type="NCBI Taxonomy" id="369723"/>
    <lineage>
        <taxon>Bacteria</taxon>
        <taxon>Bacillati</taxon>
        <taxon>Actinomycetota</taxon>
        <taxon>Actinomycetes</taxon>
        <taxon>Micromonosporales</taxon>
        <taxon>Micromonosporaceae</taxon>
        <taxon>Salinispora</taxon>
    </lineage>
</organism>
<proteinExistence type="predicted"/>